<keyword evidence="5" id="KW-1185">Reference proteome</keyword>
<keyword evidence="4" id="KW-0689">Ribosomal protein</keyword>
<evidence type="ECO:0000256" key="2">
    <source>
        <dbReference type="ARBA" id="ARBA00023315"/>
    </source>
</evidence>
<sequence>MNCLIRNMNPQDYNSVRLLWDSTPGMGLNDYDDSEIGIRRFLSRNPGTCFVAEHRATLAGVILAGHDGRRGHIYHMAVAERFRGGGIGAGLVTAALSALESEGIQKVSLVAFARNEAGNSFWKHMGFTLREDLIYWDKVLGRPG</sequence>
<name>A0A4Q7NZ58_9FIRM</name>
<dbReference type="InterPro" id="IPR050832">
    <property type="entry name" value="Bact_Acetyltransf"/>
</dbReference>
<evidence type="ECO:0000313" key="5">
    <source>
        <dbReference type="Proteomes" id="UP000292927"/>
    </source>
</evidence>
<dbReference type="InterPro" id="IPR000182">
    <property type="entry name" value="GNAT_dom"/>
</dbReference>
<proteinExistence type="predicted"/>
<dbReference type="AlphaFoldDB" id="A0A4Q7NZ58"/>
<comment type="caution">
    <text evidence="4">The sequence shown here is derived from an EMBL/GenBank/DDBJ whole genome shotgun (WGS) entry which is preliminary data.</text>
</comment>
<evidence type="ECO:0000256" key="1">
    <source>
        <dbReference type="ARBA" id="ARBA00022679"/>
    </source>
</evidence>
<dbReference type="RefSeq" id="WP_130436262.1">
    <property type="nucleotide sequence ID" value="NZ_SGXF01000008.1"/>
</dbReference>
<evidence type="ECO:0000259" key="3">
    <source>
        <dbReference type="PROSITE" id="PS51186"/>
    </source>
</evidence>
<dbReference type="Gene3D" id="3.40.630.30">
    <property type="match status" value="1"/>
</dbReference>
<reference evidence="4 5" key="1">
    <citation type="submission" date="2019-02" db="EMBL/GenBank/DDBJ databases">
        <title>Genomic Encyclopedia of Type Strains, Phase IV (KMG-IV): sequencing the most valuable type-strain genomes for metagenomic binning, comparative biology and taxonomic classification.</title>
        <authorList>
            <person name="Goeker M."/>
        </authorList>
    </citation>
    <scope>NUCLEOTIDE SEQUENCE [LARGE SCALE GENOMIC DNA]</scope>
    <source>
        <strain evidence="4 5">DSM 29486</strain>
    </source>
</reference>
<evidence type="ECO:0000313" key="4">
    <source>
        <dbReference type="EMBL" id="RZS92733.1"/>
    </source>
</evidence>
<dbReference type="PANTHER" id="PTHR43877">
    <property type="entry name" value="AMINOALKYLPHOSPHONATE N-ACETYLTRANSFERASE-RELATED-RELATED"/>
    <property type="match status" value="1"/>
</dbReference>
<organism evidence="4 5">
    <name type="scientific">Cuneatibacter caecimuris</name>
    <dbReference type="NCBI Taxonomy" id="1796618"/>
    <lineage>
        <taxon>Bacteria</taxon>
        <taxon>Bacillati</taxon>
        <taxon>Bacillota</taxon>
        <taxon>Clostridia</taxon>
        <taxon>Lachnospirales</taxon>
        <taxon>Lachnospiraceae</taxon>
        <taxon>Cuneatibacter</taxon>
    </lineage>
</organism>
<dbReference type="Pfam" id="PF00583">
    <property type="entry name" value="Acetyltransf_1"/>
    <property type="match status" value="1"/>
</dbReference>
<dbReference type="GO" id="GO:0005840">
    <property type="term" value="C:ribosome"/>
    <property type="evidence" value="ECO:0007669"/>
    <property type="project" value="UniProtKB-KW"/>
</dbReference>
<dbReference type="OrthoDB" id="1821130at2"/>
<keyword evidence="4" id="KW-0687">Ribonucleoprotein</keyword>
<gene>
    <name evidence="4" type="ORF">EV209_3033</name>
</gene>
<dbReference type="CDD" id="cd04301">
    <property type="entry name" value="NAT_SF"/>
    <property type="match status" value="1"/>
</dbReference>
<protein>
    <submittedName>
        <fullName evidence="4">Ribosomal protein S18 acetylase RimI-like enzyme</fullName>
    </submittedName>
</protein>
<feature type="domain" description="N-acetyltransferase" evidence="3">
    <location>
        <begin position="3"/>
        <end position="144"/>
    </location>
</feature>
<dbReference type="EMBL" id="SGXF01000008">
    <property type="protein sequence ID" value="RZS92733.1"/>
    <property type="molecule type" value="Genomic_DNA"/>
</dbReference>
<accession>A0A4Q7NZ58</accession>
<dbReference type="SUPFAM" id="SSF55729">
    <property type="entry name" value="Acyl-CoA N-acyltransferases (Nat)"/>
    <property type="match status" value="1"/>
</dbReference>
<dbReference type="InterPro" id="IPR016181">
    <property type="entry name" value="Acyl_CoA_acyltransferase"/>
</dbReference>
<keyword evidence="2" id="KW-0012">Acyltransferase</keyword>
<dbReference type="GO" id="GO:0016747">
    <property type="term" value="F:acyltransferase activity, transferring groups other than amino-acyl groups"/>
    <property type="evidence" value="ECO:0007669"/>
    <property type="project" value="InterPro"/>
</dbReference>
<dbReference type="Proteomes" id="UP000292927">
    <property type="component" value="Unassembled WGS sequence"/>
</dbReference>
<dbReference type="PROSITE" id="PS51186">
    <property type="entry name" value="GNAT"/>
    <property type="match status" value="1"/>
</dbReference>
<keyword evidence="1" id="KW-0808">Transferase</keyword>